<organism evidence="9 10">
    <name type="scientific">Streptomyces pratens</name>
    <dbReference type="NCBI Taxonomy" id="887456"/>
    <lineage>
        <taxon>Bacteria</taxon>
        <taxon>Bacillati</taxon>
        <taxon>Actinomycetota</taxon>
        <taxon>Actinomycetes</taxon>
        <taxon>Kitasatosporales</taxon>
        <taxon>Streptomycetaceae</taxon>
        <taxon>Streptomyces</taxon>
    </lineage>
</organism>
<evidence type="ECO:0000256" key="5">
    <source>
        <dbReference type="ARBA" id="ARBA00022989"/>
    </source>
</evidence>
<evidence type="ECO:0000256" key="8">
    <source>
        <dbReference type="SAM" id="Phobius"/>
    </source>
</evidence>
<feature type="transmembrane region" description="Helical" evidence="8">
    <location>
        <begin position="39"/>
        <end position="61"/>
    </location>
</feature>
<keyword evidence="6 8" id="KW-0472">Membrane</keyword>
<protein>
    <submittedName>
        <fullName evidence="9">Na(+)/H(+) antiporter subunit C</fullName>
    </submittedName>
</protein>
<feature type="transmembrane region" description="Helical" evidence="8">
    <location>
        <begin position="81"/>
        <end position="105"/>
    </location>
</feature>
<comment type="caution">
    <text evidence="9">The sequence shown here is derived from an EMBL/GenBank/DDBJ whole genome shotgun (WGS) entry which is preliminary data.</text>
</comment>
<evidence type="ECO:0000256" key="6">
    <source>
        <dbReference type="ARBA" id="ARBA00023136"/>
    </source>
</evidence>
<dbReference type="PANTHER" id="PTHR34583:SF2">
    <property type="entry name" value="ANTIPORTER SUBUNIT MNHC2-RELATED"/>
    <property type="match status" value="1"/>
</dbReference>
<dbReference type="EMBL" id="JBHSPT010000029">
    <property type="protein sequence ID" value="MFC6056210.1"/>
    <property type="molecule type" value="Genomic_DNA"/>
</dbReference>
<evidence type="ECO:0000256" key="1">
    <source>
        <dbReference type="ARBA" id="ARBA00004651"/>
    </source>
</evidence>
<dbReference type="Pfam" id="PF00420">
    <property type="entry name" value="Oxidored_q2"/>
    <property type="match status" value="1"/>
</dbReference>
<evidence type="ECO:0000256" key="4">
    <source>
        <dbReference type="ARBA" id="ARBA00022692"/>
    </source>
</evidence>
<dbReference type="NCBIfam" id="NF005929">
    <property type="entry name" value="PRK07946.1"/>
    <property type="match status" value="1"/>
</dbReference>
<evidence type="ECO:0000256" key="2">
    <source>
        <dbReference type="ARBA" id="ARBA00010388"/>
    </source>
</evidence>
<evidence type="ECO:0000256" key="7">
    <source>
        <dbReference type="SAM" id="MobiDB-lite"/>
    </source>
</evidence>
<name>A0ABW1LYP8_9ACTN</name>
<evidence type="ECO:0000256" key="3">
    <source>
        <dbReference type="ARBA" id="ARBA00022475"/>
    </source>
</evidence>
<dbReference type="Proteomes" id="UP001596242">
    <property type="component" value="Unassembled WGS sequence"/>
</dbReference>
<comment type="subcellular location">
    <subcellularLocation>
        <location evidence="1">Cell membrane</location>
        <topology evidence="1">Multi-pass membrane protein</topology>
    </subcellularLocation>
</comment>
<dbReference type="InterPro" id="IPR039428">
    <property type="entry name" value="NUOK/Mnh_C1-like"/>
</dbReference>
<keyword evidence="3" id="KW-1003">Cell membrane</keyword>
<sequence>MTGAVDNTVNTLDVTMAVVVGGLFTMGFHLMLQRSLMRIVLGFILLGHGTNMLLLVAGGTPGRPPVLEGQPMDPAEPADPLPQAMALTSIVITFGLTAFLMALAYRSWRLSGSDEVRDDVEDRRIDFALQRAGTDEVTGPPEKTDGDALGDGAGPGGGSVTGGEGDLGGGGEPGGEGDPGDGARPDGGSEPGGGSVTGGEGDPGGGAPGGEGDPGGGGAPGGGGDGSEPDHRDDDGTAPGGHR</sequence>
<proteinExistence type="inferred from homology"/>
<feature type="region of interest" description="Disordered" evidence="7">
    <location>
        <begin position="131"/>
        <end position="243"/>
    </location>
</feature>
<accession>A0ABW1LYP8</accession>
<keyword evidence="5 8" id="KW-1133">Transmembrane helix</keyword>
<evidence type="ECO:0000313" key="9">
    <source>
        <dbReference type="EMBL" id="MFC6056210.1"/>
    </source>
</evidence>
<keyword evidence="10" id="KW-1185">Reference proteome</keyword>
<dbReference type="RefSeq" id="WP_386396119.1">
    <property type="nucleotide sequence ID" value="NZ_JBHSPT010000029.1"/>
</dbReference>
<evidence type="ECO:0000313" key="10">
    <source>
        <dbReference type="Proteomes" id="UP001596242"/>
    </source>
</evidence>
<gene>
    <name evidence="9" type="ORF">ACFP50_12280</name>
</gene>
<reference evidence="10" key="1">
    <citation type="journal article" date="2019" name="Int. J. Syst. Evol. Microbiol.">
        <title>The Global Catalogue of Microorganisms (GCM) 10K type strain sequencing project: providing services to taxonomists for standard genome sequencing and annotation.</title>
        <authorList>
            <consortium name="The Broad Institute Genomics Platform"/>
            <consortium name="The Broad Institute Genome Sequencing Center for Infectious Disease"/>
            <person name="Wu L."/>
            <person name="Ma J."/>
        </authorList>
    </citation>
    <scope>NUCLEOTIDE SEQUENCE [LARGE SCALE GENOMIC DNA]</scope>
    <source>
        <strain evidence="10">JCM 12763</strain>
    </source>
</reference>
<dbReference type="InterPro" id="IPR050601">
    <property type="entry name" value="CPA3_antiporter_subunitC"/>
</dbReference>
<feature type="compositionally biased region" description="Gly residues" evidence="7">
    <location>
        <begin position="149"/>
        <end position="177"/>
    </location>
</feature>
<comment type="similarity">
    <text evidence="2">Belongs to the CPA3 antiporters (TC 2.A.63) subunit C family.</text>
</comment>
<keyword evidence="4 8" id="KW-0812">Transmembrane</keyword>
<feature type="compositionally biased region" description="Gly residues" evidence="7">
    <location>
        <begin position="189"/>
        <end position="226"/>
    </location>
</feature>
<feature type="transmembrane region" description="Helical" evidence="8">
    <location>
        <begin position="12"/>
        <end position="32"/>
    </location>
</feature>
<dbReference type="Gene3D" id="1.10.287.3510">
    <property type="match status" value="1"/>
</dbReference>
<dbReference type="PANTHER" id="PTHR34583">
    <property type="entry name" value="ANTIPORTER SUBUNIT MNHC2-RELATED"/>
    <property type="match status" value="1"/>
</dbReference>